<organism evidence="2 3">
    <name type="scientific">Portunus trituberculatus</name>
    <name type="common">Swimming crab</name>
    <name type="synonym">Neptunus trituberculatus</name>
    <dbReference type="NCBI Taxonomy" id="210409"/>
    <lineage>
        <taxon>Eukaryota</taxon>
        <taxon>Metazoa</taxon>
        <taxon>Ecdysozoa</taxon>
        <taxon>Arthropoda</taxon>
        <taxon>Crustacea</taxon>
        <taxon>Multicrustacea</taxon>
        <taxon>Malacostraca</taxon>
        <taxon>Eumalacostraca</taxon>
        <taxon>Eucarida</taxon>
        <taxon>Decapoda</taxon>
        <taxon>Pleocyemata</taxon>
        <taxon>Brachyura</taxon>
        <taxon>Eubrachyura</taxon>
        <taxon>Portunoidea</taxon>
        <taxon>Portunidae</taxon>
        <taxon>Portuninae</taxon>
        <taxon>Portunus</taxon>
    </lineage>
</organism>
<protein>
    <submittedName>
        <fullName evidence="2">Uncharacterized protein</fullName>
    </submittedName>
</protein>
<evidence type="ECO:0000256" key="1">
    <source>
        <dbReference type="SAM" id="MobiDB-lite"/>
    </source>
</evidence>
<accession>A0A5B7JQ25</accession>
<dbReference type="Proteomes" id="UP000324222">
    <property type="component" value="Unassembled WGS sequence"/>
</dbReference>
<comment type="caution">
    <text evidence="2">The sequence shown here is derived from an EMBL/GenBank/DDBJ whole genome shotgun (WGS) entry which is preliminary data.</text>
</comment>
<name>A0A5B7JQ25_PORTR</name>
<reference evidence="2 3" key="1">
    <citation type="submission" date="2019-05" db="EMBL/GenBank/DDBJ databases">
        <title>Another draft genome of Portunus trituberculatus and its Hox gene families provides insights of decapod evolution.</title>
        <authorList>
            <person name="Jeong J.-H."/>
            <person name="Song I."/>
            <person name="Kim S."/>
            <person name="Choi T."/>
            <person name="Kim D."/>
            <person name="Ryu S."/>
            <person name="Kim W."/>
        </authorList>
    </citation>
    <scope>NUCLEOTIDE SEQUENCE [LARGE SCALE GENOMIC DNA]</scope>
    <source>
        <tissue evidence="2">Muscle</tissue>
    </source>
</reference>
<keyword evidence="3" id="KW-1185">Reference proteome</keyword>
<evidence type="ECO:0000313" key="3">
    <source>
        <dbReference type="Proteomes" id="UP000324222"/>
    </source>
</evidence>
<sequence length="21" mass="2070">MPPQSSPCGGAVFPVTNPGVK</sequence>
<gene>
    <name evidence="2" type="ORF">E2C01_092242</name>
</gene>
<dbReference type="EMBL" id="VSRR010108017">
    <property type="protein sequence ID" value="MPC96959.1"/>
    <property type="molecule type" value="Genomic_DNA"/>
</dbReference>
<evidence type="ECO:0000313" key="2">
    <source>
        <dbReference type="EMBL" id="MPC96959.1"/>
    </source>
</evidence>
<dbReference type="AlphaFoldDB" id="A0A5B7JQ25"/>
<proteinExistence type="predicted"/>
<feature type="region of interest" description="Disordered" evidence="1">
    <location>
        <begin position="1"/>
        <end position="21"/>
    </location>
</feature>